<sequence length="463" mass="49362">MKPSWAVLVLVVGLSHLASAGAASPYETINYHVQQMIAQAVSSDSTGVQAFREQLENLPRPKAGDSAKARPLQQRGLEQLTRNALKEALATFRQAFIADPTDPEIASQLARTYLRLERFKEAERLSIYTLSLAPTHAITWLGLGEIYGQMGDASRAGGAFANAYRFASDPPQLTERLRQLATIHPTEAVRASAQQALQTIKTTITPQPSAAPVLAPKTSPATSAVPPDPTIADTAVTATHPTEPFPNNAIPLSAPSASTQEPNTANPGQRIYRQSIPRTCLIVTSRNGKTDNLGSGLLVSADGLVITNDHVIEKADNLAVKCGERESTASVRKRSKQPDLALLATSLKNGESFIFNEAYSQDLIGRDVFVIGNPYGLEGTFSTGVISGLREIDGVRYIQISAPISPGNSGGPVILQDGTVIGIAAMVLKKGQNLNFAIASSEVIVSGLFDPARMQSRPLVKEP</sequence>
<comment type="caution">
    <text evidence="6">The sequence shown here is derived from an EMBL/GenBank/DDBJ whole genome shotgun (WGS) entry which is preliminary data.</text>
</comment>
<dbReference type="GO" id="GO:0006508">
    <property type="term" value="P:proteolysis"/>
    <property type="evidence" value="ECO:0007669"/>
    <property type="project" value="UniProtKB-KW"/>
</dbReference>
<dbReference type="InterPro" id="IPR011990">
    <property type="entry name" value="TPR-like_helical_dom_sf"/>
</dbReference>
<feature type="chain" id="PRO_5004878455" evidence="5">
    <location>
        <begin position="21"/>
        <end position="463"/>
    </location>
</feature>
<dbReference type="EMBL" id="CBTJ020000042">
    <property type="protein sequence ID" value="CDI02746.1"/>
    <property type="molecule type" value="Genomic_DNA"/>
</dbReference>
<name>W6M4T5_9GAMM</name>
<dbReference type="InterPro" id="IPR051201">
    <property type="entry name" value="Chloro_Bact_Ser_Proteases"/>
</dbReference>
<dbReference type="SMART" id="SM00028">
    <property type="entry name" value="TPR"/>
    <property type="match status" value="3"/>
</dbReference>
<dbReference type="InterPro" id="IPR043504">
    <property type="entry name" value="Peptidase_S1_PA_chymotrypsin"/>
</dbReference>
<dbReference type="Pfam" id="PF13365">
    <property type="entry name" value="Trypsin_2"/>
    <property type="match status" value="1"/>
</dbReference>
<dbReference type="Gene3D" id="1.25.40.10">
    <property type="entry name" value="Tetratricopeptide repeat domain"/>
    <property type="match status" value="1"/>
</dbReference>
<comment type="similarity">
    <text evidence="1">Belongs to the peptidase S1C family.</text>
</comment>
<dbReference type="GO" id="GO:0004252">
    <property type="term" value="F:serine-type endopeptidase activity"/>
    <property type="evidence" value="ECO:0007669"/>
    <property type="project" value="InterPro"/>
</dbReference>
<dbReference type="Pfam" id="PF14559">
    <property type="entry name" value="TPR_19"/>
    <property type="match status" value="1"/>
</dbReference>
<dbReference type="PANTHER" id="PTHR43343">
    <property type="entry name" value="PEPTIDASE S12"/>
    <property type="match status" value="1"/>
</dbReference>
<dbReference type="OrthoDB" id="9758917at2"/>
<keyword evidence="7" id="KW-1185">Reference proteome</keyword>
<evidence type="ECO:0000256" key="1">
    <source>
        <dbReference type="ARBA" id="ARBA00010541"/>
    </source>
</evidence>
<dbReference type="AlphaFoldDB" id="W6M4T5"/>
<proteinExistence type="inferred from homology"/>
<accession>W6M4T5</accession>
<dbReference type="InterPro" id="IPR019734">
    <property type="entry name" value="TPR_rpt"/>
</dbReference>
<dbReference type="PANTHER" id="PTHR43343:SF3">
    <property type="entry name" value="PROTEASE DO-LIKE 8, CHLOROPLASTIC"/>
    <property type="match status" value="1"/>
</dbReference>
<reference evidence="6" key="2">
    <citation type="submission" date="2014-03" db="EMBL/GenBank/DDBJ databases">
        <title>Candidatus Competibacter-lineage genomes retrieved from metagenomes reveal functional metabolic diversity.</title>
        <authorList>
            <person name="McIlroy S.J."/>
            <person name="Albertsen M."/>
            <person name="Andresen E.K."/>
            <person name="Saunders A.M."/>
            <person name="Kristiansen R."/>
            <person name="Stokholm-Bjerregaard M."/>
            <person name="Nielsen K.L."/>
            <person name="Nielsen P.H."/>
        </authorList>
    </citation>
    <scope>NUCLEOTIDE SEQUENCE</scope>
    <source>
        <strain evidence="6">Run_A_D11</strain>
    </source>
</reference>
<evidence type="ECO:0000256" key="4">
    <source>
        <dbReference type="SAM" id="MobiDB-lite"/>
    </source>
</evidence>
<dbReference type="InterPro" id="IPR009003">
    <property type="entry name" value="Peptidase_S1_PA"/>
</dbReference>
<dbReference type="STRING" id="1400863.BN873_350008"/>
<keyword evidence="5" id="KW-0732">Signal</keyword>
<evidence type="ECO:0000256" key="5">
    <source>
        <dbReference type="SAM" id="SignalP"/>
    </source>
</evidence>
<dbReference type="Proteomes" id="UP000035760">
    <property type="component" value="Unassembled WGS sequence"/>
</dbReference>
<dbReference type="RefSeq" id="WP_048673219.1">
    <property type="nucleotide sequence ID" value="NZ_CBTJ020000042.1"/>
</dbReference>
<keyword evidence="2" id="KW-0645">Protease</keyword>
<dbReference type="Gene3D" id="2.40.10.10">
    <property type="entry name" value="Trypsin-like serine proteases"/>
    <property type="match status" value="2"/>
</dbReference>
<dbReference type="SUPFAM" id="SSF50494">
    <property type="entry name" value="Trypsin-like serine proteases"/>
    <property type="match status" value="1"/>
</dbReference>
<evidence type="ECO:0000313" key="6">
    <source>
        <dbReference type="EMBL" id="CDI02746.1"/>
    </source>
</evidence>
<feature type="signal peptide" evidence="5">
    <location>
        <begin position="1"/>
        <end position="20"/>
    </location>
</feature>
<reference evidence="6" key="1">
    <citation type="submission" date="2013-07" db="EMBL/GenBank/DDBJ databases">
        <authorList>
            <person name="McIlroy S."/>
        </authorList>
    </citation>
    <scope>NUCLEOTIDE SEQUENCE [LARGE SCALE GENOMIC DNA]</scope>
    <source>
        <strain evidence="6">Run_A_D11</strain>
    </source>
</reference>
<evidence type="ECO:0000313" key="7">
    <source>
        <dbReference type="Proteomes" id="UP000035760"/>
    </source>
</evidence>
<organism evidence="6 7">
    <name type="scientific">Candidatus Competibacter denitrificans Run_A_D11</name>
    <dbReference type="NCBI Taxonomy" id="1400863"/>
    <lineage>
        <taxon>Bacteria</taxon>
        <taxon>Pseudomonadati</taxon>
        <taxon>Pseudomonadota</taxon>
        <taxon>Gammaproteobacteria</taxon>
        <taxon>Candidatus Competibacteraceae</taxon>
        <taxon>Candidatus Competibacter</taxon>
    </lineage>
</organism>
<evidence type="ECO:0000256" key="2">
    <source>
        <dbReference type="ARBA" id="ARBA00022670"/>
    </source>
</evidence>
<feature type="region of interest" description="Disordered" evidence="4">
    <location>
        <begin position="208"/>
        <end position="228"/>
    </location>
</feature>
<dbReference type="InterPro" id="IPR001940">
    <property type="entry name" value="Peptidase_S1C"/>
</dbReference>
<evidence type="ECO:0000256" key="3">
    <source>
        <dbReference type="ARBA" id="ARBA00022801"/>
    </source>
</evidence>
<dbReference type="PRINTS" id="PR00834">
    <property type="entry name" value="PROTEASES2C"/>
</dbReference>
<protein>
    <submittedName>
        <fullName evidence="6">Uncharacterized protein</fullName>
    </submittedName>
</protein>
<gene>
    <name evidence="6" type="ORF">BN873_350008</name>
</gene>
<dbReference type="SUPFAM" id="SSF48452">
    <property type="entry name" value="TPR-like"/>
    <property type="match status" value="1"/>
</dbReference>
<keyword evidence="3" id="KW-0378">Hydrolase</keyword>